<feature type="non-terminal residue" evidence="8">
    <location>
        <position position="280"/>
    </location>
</feature>
<name>A0A2M7T7T4_9ACTN</name>
<dbReference type="PANTHER" id="PTHR35007">
    <property type="entry name" value="INTEGRAL MEMBRANE PROTEIN-RELATED"/>
    <property type="match status" value="1"/>
</dbReference>
<feature type="domain" description="Type II secretion system protein GspF" evidence="7">
    <location>
        <begin position="169"/>
        <end position="279"/>
    </location>
</feature>
<dbReference type="EMBL" id="PFNG01000144">
    <property type="protein sequence ID" value="PIZ38588.1"/>
    <property type="molecule type" value="Genomic_DNA"/>
</dbReference>
<evidence type="ECO:0000256" key="3">
    <source>
        <dbReference type="ARBA" id="ARBA00022692"/>
    </source>
</evidence>
<evidence type="ECO:0000259" key="7">
    <source>
        <dbReference type="Pfam" id="PF00482"/>
    </source>
</evidence>
<dbReference type="RefSeq" id="WP_286976719.1">
    <property type="nucleotide sequence ID" value="NZ_PFNG01000144.1"/>
</dbReference>
<dbReference type="AlphaFoldDB" id="A0A2M7T7T4"/>
<evidence type="ECO:0000256" key="4">
    <source>
        <dbReference type="ARBA" id="ARBA00022989"/>
    </source>
</evidence>
<dbReference type="InterPro" id="IPR018076">
    <property type="entry name" value="T2SS_GspF_dom"/>
</dbReference>
<gene>
    <name evidence="8" type="ORF">COY37_06000</name>
</gene>
<organism evidence="8 9">
    <name type="scientific">Candidatus Aquicultor secundus</name>
    <dbReference type="NCBI Taxonomy" id="1973895"/>
    <lineage>
        <taxon>Bacteria</taxon>
        <taxon>Bacillati</taxon>
        <taxon>Actinomycetota</taxon>
        <taxon>Candidatus Aquicultoria</taxon>
        <taxon>Candidatus Aquicultorales</taxon>
        <taxon>Candidatus Aquicultoraceae</taxon>
        <taxon>Candidatus Aquicultor</taxon>
    </lineage>
</organism>
<evidence type="ECO:0000256" key="1">
    <source>
        <dbReference type="ARBA" id="ARBA00004651"/>
    </source>
</evidence>
<sequence length="280" mass="31174">MTSFILVLLVFAAVAFFIYALLSTVFSDEVVVKKSLKKLDAYEVQDLYTAEPMAKSFFERIIMPFYGRLSKVVKRMSPKGIEEQIKIKLIKAGNPDNMDVDRFLSLKALLVIVVAVLIVLLLAIKGISPLLVVLGVIIVACSYFIPDLWLGNLVENRQKKIRLALPDTLDLLTISVEAGLSFDVALAKVIKSHPGPLAEEFSRMLHEVQIGVSRKDALRSMAARVDVDELNNFITSIVQAETFGVSVGSILRVQASEMRLKRRQRAEEIAQKAPVKMVFP</sequence>
<protein>
    <submittedName>
        <fullName evidence="8">Type II secretion system protein</fullName>
    </submittedName>
</protein>
<evidence type="ECO:0000256" key="6">
    <source>
        <dbReference type="SAM" id="Phobius"/>
    </source>
</evidence>
<keyword evidence="5 6" id="KW-0472">Membrane</keyword>
<keyword evidence="3 6" id="KW-0812">Transmembrane</keyword>
<reference evidence="9" key="1">
    <citation type="submission" date="2017-09" db="EMBL/GenBank/DDBJ databases">
        <title>Depth-based differentiation of microbial function through sediment-hosted aquifers and enrichment of novel symbionts in the deep terrestrial subsurface.</title>
        <authorList>
            <person name="Probst A.J."/>
            <person name="Ladd B."/>
            <person name="Jarett J.K."/>
            <person name="Geller-Mcgrath D.E."/>
            <person name="Sieber C.M.K."/>
            <person name="Emerson J.B."/>
            <person name="Anantharaman K."/>
            <person name="Thomas B.C."/>
            <person name="Malmstrom R."/>
            <person name="Stieglmeier M."/>
            <person name="Klingl A."/>
            <person name="Woyke T."/>
            <person name="Ryan C.M."/>
            <person name="Banfield J.F."/>
        </authorList>
    </citation>
    <scope>NUCLEOTIDE SEQUENCE [LARGE SCALE GENOMIC DNA]</scope>
</reference>
<dbReference type="PANTHER" id="PTHR35007:SF2">
    <property type="entry name" value="PILUS ASSEMBLE PROTEIN"/>
    <property type="match status" value="1"/>
</dbReference>
<accession>A0A2M7T7T4</accession>
<keyword evidence="4 6" id="KW-1133">Transmembrane helix</keyword>
<comment type="subcellular location">
    <subcellularLocation>
        <location evidence="1">Cell membrane</location>
        <topology evidence="1">Multi-pass membrane protein</topology>
    </subcellularLocation>
</comment>
<evidence type="ECO:0000313" key="8">
    <source>
        <dbReference type="EMBL" id="PIZ38588.1"/>
    </source>
</evidence>
<evidence type="ECO:0000313" key="9">
    <source>
        <dbReference type="Proteomes" id="UP000230956"/>
    </source>
</evidence>
<comment type="caution">
    <text evidence="8">The sequence shown here is derived from an EMBL/GenBank/DDBJ whole genome shotgun (WGS) entry which is preliminary data.</text>
</comment>
<proteinExistence type="predicted"/>
<dbReference type="GO" id="GO:0005886">
    <property type="term" value="C:plasma membrane"/>
    <property type="evidence" value="ECO:0007669"/>
    <property type="project" value="UniProtKB-SubCell"/>
</dbReference>
<evidence type="ECO:0000256" key="5">
    <source>
        <dbReference type="ARBA" id="ARBA00023136"/>
    </source>
</evidence>
<feature type="transmembrane region" description="Helical" evidence="6">
    <location>
        <begin position="130"/>
        <end position="150"/>
    </location>
</feature>
<feature type="transmembrane region" description="Helical" evidence="6">
    <location>
        <begin position="103"/>
        <end position="123"/>
    </location>
</feature>
<keyword evidence="2" id="KW-1003">Cell membrane</keyword>
<dbReference type="Proteomes" id="UP000230956">
    <property type="component" value="Unassembled WGS sequence"/>
</dbReference>
<evidence type="ECO:0000256" key="2">
    <source>
        <dbReference type="ARBA" id="ARBA00022475"/>
    </source>
</evidence>
<dbReference type="Pfam" id="PF00482">
    <property type="entry name" value="T2SSF"/>
    <property type="match status" value="1"/>
</dbReference>